<gene>
    <name evidence="2" type="ORF">ACFQKD_09290</name>
</gene>
<evidence type="ECO:0000313" key="3">
    <source>
        <dbReference type="Proteomes" id="UP001596388"/>
    </source>
</evidence>
<proteinExistence type="predicted"/>
<feature type="transmembrane region" description="Helical" evidence="1">
    <location>
        <begin position="74"/>
        <end position="94"/>
    </location>
</feature>
<dbReference type="InterPro" id="IPR005325">
    <property type="entry name" value="DUF308_memb"/>
</dbReference>
<dbReference type="AlphaFoldDB" id="A0ABD5X1T8"/>
<sequence length="201" mass="20767">MSSRTSSLSTASAEALRNWRYLLGVGIVFSLLGAVAILAPFVTGIGLSYLLGAVVLAGGVAALVQALRVRTWRATIWQGLLAAVYVIAGVMLLANPLVGLVALTLLLVAYIAVSGVVEIAMGLRLRPAARWSWFVVSGALSLVLAGLLWVGFPSTAAWAVGLLVGVHFLTTGVALIAAGYETRRTAGVEPAPTADTEPRSG</sequence>
<dbReference type="GeneID" id="79268591"/>
<protein>
    <submittedName>
        <fullName evidence="2">HdeD family acid-resistance protein</fullName>
    </submittedName>
</protein>
<feature type="transmembrane region" description="Helical" evidence="1">
    <location>
        <begin position="133"/>
        <end position="152"/>
    </location>
</feature>
<reference evidence="2 3" key="1">
    <citation type="journal article" date="2019" name="Int. J. Syst. Evol. Microbiol.">
        <title>The Global Catalogue of Microorganisms (GCM) 10K type strain sequencing project: providing services to taxonomists for standard genome sequencing and annotation.</title>
        <authorList>
            <consortium name="The Broad Institute Genomics Platform"/>
            <consortium name="The Broad Institute Genome Sequencing Center for Infectious Disease"/>
            <person name="Wu L."/>
            <person name="Ma J."/>
        </authorList>
    </citation>
    <scope>NUCLEOTIDE SEQUENCE [LARGE SCALE GENOMIC DNA]</scope>
    <source>
        <strain evidence="2 3">DT55</strain>
    </source>
</reference>
<dbReference type="EMBL" id="JBHTAG010000003">
    <property type="protein sequence ID" value="MFC7097497.1"/>
    <property type="molecule type" value="Genomic_DNA"/>
</dbReference>
<evidence type="ECO:0000313" key="2">
    <source>
        <dbReference type="EMBL" id="MFC7097497.1"/>
    </source>
</evidence>
<dbReference type="PANTHER" id="PTHR34989:SF1">
    <property type="entry name" value="PROTEIN HDED"/>
    <property type="match status" value="1"/>
</dbReference>
<keyword evidence="1" id="KW-1133">Transmembrane helix</keyword>
<name>A0ABD5X1T8_9EURY</name>
<accession>A0ABD5X1T8</accession>
<keyword evidence="3" id="KW-1185">Reference proteome</keyword>
<dbReference type="RefSeq" id="WP_276238016.1">
    <property type="nucleotide sequence ID" value="NZ_CP119989.1"/>
</dbReference>
<dbReference type="PANTHER" id="PTHR34989">
    <property type="entry name" value="PROTEIN HDED"/>
    <property type="match status" value="1"/>
</dbReference>
<dbReference type="Proteomes" id="UP001596388">
    <property type="component" value="Unassembled WGS sequence"/>
</dbReference>
<feature type="transmembrane region" description="Helical" evidence="1">
    <location>
        <begin position="21"/>
        <end position="41"/>
    </location>
</feature>
<keyword evidence="1" id="KW-0472">Membrane</keyword>
<feature type="transmembrane region" description="Helical" evidence="1">
    <location>
        <begin position="100"/>
        <end position="121"/>
    </location>
</feature>
<dbReference type="InterPro" id="IPR052712">
    <property type="entry name" value="Acid_resist_chaperone_HdeD"/>
</dbReference>
<feature type="transmembrane region" description="Helical" evidence="1">
    <location>
        <begin position="47"/>
        <end position="67"/>
    </location>
</feature>
<evidence type="ECO:0000256" key="1">
    <source>
        <dbReference type="SAM" id="Phobius"/>
    </source>
</evidence>
<feature type="transmembrane region" description="Helical" evidence="1">
    <location>
        <begin position="158"/>
        <end position="180"/>
    </location>
</feature>
<keyword evidence="1" id="KW-0812">Transmembrane</keyword>
<organism evidence="2 3">
    <name type="scientific">Halobaculum marinum</name>
    <dbReference type="NCBI Taxonomy" id="3031996"/>
    <lineage>
        <taxon>Archaea</taxon>
        <taxon>Methanobacteriati</taxon>
        <taxon>Methanobacteriota</taxon>
        <taxon>Stenosarchaea group</taxon>
        <taxon>Halobacteria</taxon>
        <taxon>Halobacteriales</taxon>
        <taxon>Haloferacaceae</taxon>
        <taxon>Halobaculum</taxon>
    </lineage>
</organism>
<dbReference type="Pfam" id="PF03729">
    <property type="entry name" value="DUF308"/>
    <property type="match status" value="2"/>
</dbReference>
<comment type="caution">
    <text evidence="2">The sequence shown here is derived from an EMBL/GenBank/DDBJ whole genome shotgun (WGS) entry which is preliminary data.</text>
</comment>